<evidence type="ECO:0000313" key="15">
    <source>
        <dbReference type="Proteomes" id="UP000050975"/>
    </source>
</evidence>
<evidence type="ECO:0000256" key="3">
    <source>
        <dbReference type="ARBA" id="ARBA00008273"/>
    </source>
</evidence>
<dbReference type="PATRIC" id="fig|1703778.3.peg.811"/>
<evidence type="ECO:0000256" key="2">
    <source>
        <dbReference type="ARBA" id="ARBA00004734"/>
    </source>
</evidence>
<evidence type="ECO:0000256" key="6">
    <source>
        <dbReference type="ARBA" id="ARBA00022755"/>
    </source>
</evidence>
<dbReference type="EMBL" id="LJVE01000104">
    <property type="protein sequence ID" value="KPL13433.1"/>
    <property type="molecule type" value="Genomic_DNA"/>
</dbReference>
<dbReference type="InterPro" id="IPR022761">
    <property type="entry name" value="Fumarate_lyase_N"/>
</dbReference>
<keyword evidence="7 12" id="KW-0456">Lyase</keyword>
<dbReference type="GO" id="GO:0044208">
    <property type="term" value="P:'de novo' AMP biosynthetic process"/>
    <property type="evidence" value="ECO:0007669"/>
    <property type="project" value="UniProtKB-UniPathway"/>
</dbReference>
<dbReference type="AlphaFoldDB" id="A0A0S8JUN4"/>
<dbReference type="InterPro" id="IPR008948">
    <property type="entry name" value="L-Aspartase-like"/>
</dbReference>
<keyword evidence="6 12" id="KW-0658">Purine biosynthesis</keyword>
<comment type="catalytic activity">
    <reaction evidence="10">
        <text>N(6)-(1,2-dicarboxyethyl)-AMP = fumarate + AMP</text>
        <dbReference type="Rhea" id="RHEA:16853"/>
        <dbReference type="ChEBI" id="CHEBI:29806"/>
        <dbReference type="ChEBI" id="CHEBI:57567"/>
        <dbReference type="ChEBI" id="CHEBI:456215"/>
        <dbReference type="EC" id="4.3.2.2"/>
    </reaction>
    <physiologicalReaction direction="left-to-right" evidence="10">
        <dbReference type="Rhea" id="RHEA:16854"/>
    </physiologicalReaction>
</comment>
<proteinExistence type="inferred from homology"/>
<dbReference type="InterPro" id="IPR020557">
    <property type="entry name" value="Fumarate_lyase_CS"/>
</dbReference>
<dbReference type="InterPro" id="IPR019468">
    <property type="entry name" value="AdenyloSucc_lyase_C"/>
</dbReference>
<feature type="domain" description="Adenylosuccinate lyase C-terminal" evidence="13">
    <location>
        <begin position="348"/>
        <end position="424"/>
    </location>
</feature>
<dbReference type="EC" id="4.3.2.2" evidence="4 11"/>
<dbReference type="InterPro" id="IPR004769">
    <property type="entry name" value="Pur_lyase"/>
</dbReference>
<dbReference type="GO" id="GO:0004018">
    <property type="term" value="F:N6-(1,2-dicarboxyethyl)AMP AMP-lyase (fumarate-forming) activity"/>
    <property type="evidence" value="ECO:0007669"/>
    <property type="project" value="UniProtKB-UniRule"/>
</dbReference>
<dbReference type="GO" id="GO:0005829">
    <property type="term" value="C:cytosol"/>
    <property type="evidence" value="ECO:0007669"/>
    <property type="project" value="TreeGrafter"/>
</dbReference>
<dbReference type="PRINTS" id="PR00145">
    <property type="entry name" value="ARGSUCLYASE"/>
</dbReference>
<dbReference type="PANTHER" id="PTHR43172">
    <property type="entry name" value="ADENYLOSUCCINATE LYASE"/>
    <property type="match status" value="1"/>
</dbReference>
<dbReference type="PANTHER" id="PTHR43172:SF1">
    <property type="entry name" value="ADENYLOSUCCINATE LYASE"/>
    <property type="match status" value="1"/>
</dbReference>
<evidence type="ECO:0000256" key="10">
    <source>
        <dbReference type="ARBA" id="ARBA00049115"/>
    </source>
</evidence>
<evidence type="ECO:0000259" key="13">
    <source>
        <dbReference type="SMART" id="SM00998"/>
    </source>
</evidence>
<dbReference type="PROSITE" id="PS00163">
    <property type="entry name" value="FUMARATE_LYASES"/>
    <property type="match status" value="1"/>
</dbReference>
<comment type="caution">
    <text evidence="14">The sequence shown here is derived from an EMBL/GenBank/DDBJ whole genome shotgun (WGS) entry which is preliminary data.</text>
</comment>
<dbReference type="SMART" id="SM00998">
    <property type="entry name" value="ADSL_C"/>
    <property type="match status" value="1"/>
</dbReference>
<dbReference type="Gene3D" id="1.10.40.30">
    <property type="entry name" value="Fumarase/aspartase (C-terminal domain)"/>
    <property type="match status" value="1"/>
</dbReference>
<evidence type="ECO:0000256" key="11">
    <source>
        <dbReference type="NCBIfam" id="TIGR00928"/>
    </source>
</evidence>
<dbReference type="GO" id="GO:0006189">
    <property type="term" value="P:'de novo' IMP biosynthetic process"/>
    <property type="evidence" value="ECO:0007669"/>
    <property type="project" value="UniProtKB-UniPathway"/>
</dbReference>
<dbReference type="NCBIfam" id="TIGR00928">
    <property type="entry name" value="purB"/>
    <property type="match status" value="1"/>
</dbReference>
<evidence type="ECO:0000256" key="5">
    <source>
        <dbReference type="ARBA" id="ARBA00017058"/>
    </source>
</evidence>
<dbReference type="Pfam" id="PF10397">
    <property type="entry name" value="ADSL_C"/>
    <property type="match status" value="1"/>
</dbReference>
<evidence type="ECO:0000256" key="1">
    <source>
        <dbReference type="ARBA" id="ARBA00004706"/>
    </source>
</evidence>
<name>A0A0S8JUN4_UNCW3</name>
<sequence>MIKRYRTDELTKILSQEYKFEVWLQVEKTVADVEEAEGIIPKGLSKKLRNVRVKPERVEEIEKITNHDVIAFLEAVREKIKREGRWLHFGLTSYDLVDTAFVLILLQASDIIMKDIKRLIGLLKRLSTKYRNCPQMGRTHGVFAQPITFGYKVASWHEETVRNYLRLLRAIEGMSYGKLSGAVGTYTILSPRIEKKVMKKLGLKAERVSTQILPRDRFAELAAAYTLYASGIDRIATEIRNLSRSEIGELAEPFTKGQKGSSAMPHKKNPIICERVCGLVKVIRGYMFSALENINLWHERDLTNSSVERVIFPDMLYLVHYVTKKMLWVVGNLGVNPRRMLENIESSRGVYASQLFMNALIEKGMDRVDAYAAVQESSFKAVQSKTHLKVIAQEDRRISKYLTSSELDKIFDINWFLRHITRKR</sequence>
<dbReference type="UniPathway" id="UPA00074">
    <property type="reaction ID" value="UER00132"/>
</dbReference>
<dbReference type="UniPathway" id="UPA00075">
    <property type="reaction ID" value="UER00336"/>
</dbReference>
<dbReference type="Gene3D" id="1.20.200.10">
    <property type="entry name" value="Fumarase/aspartase (Central domain)"/>
    <property type="match status" value="1"/>
</dbReference>
<evidence type="ECO:0000256" key="7">
    <source>
        <dbReference type="ARBA" id="ARBA00023239"/>
    </source>
</evidence>
<dbReference type="InterPro" id="IPR000362">
    <property type="entry name" value="Fumarate_lyase_fam"/>
</dbReference>
<evidence type="ECO:0000256" key="8">
    <source>
        <dbReference type="ARBA" id="ARBA00024477"/>
    </source>
</evidence>
<comment type="pathway">
    <text evidence="1 12">Purine metabolism; IMP biosynthesis via de novo pathway; 5-amino-1-(5-phospho-D-ribosyl)imidazole-4-carboxamide from 5-amino-1-(5-phospho-D-ribosyl)imidazole-4-carboxylate: step 2/2.</text>
</comment>
<comment type="catalytic activity">
    <reaction evidence="8">
        <text>(2S)-2-[5-amino-1-(5-phospho-beta-D-ribosyl)imidazole-4-carboxamido]succinate = 5-amino-1-(5-phospho-beta-D-ribosyl)imidazole-4-carboxamide + fumarate</text>
        <dbReference type="Rhea" id="RHEA:23920"/>
        <dbReference type="ChEBI" id="CHEBI:29806"/>
        <dbReference type="ChEBI" id="CHEBI:58443"/>
        <dbReference type="ChEBI" id="CHEBI:58475"/>
        <dbReference type="EC" id="4.3.2.2"/>
    </reaction>
    <physiologicalReaction direction="left-to-right" evidence="8">
        <dbReference type="Rhea" id="RHEA:23921"/>
    </physiologicalReaction>
</comment>
<evidence type="ECO:0000256" key="9">
    <source>
        <dbReference type="ARBA" id="ARBA00030717"/>
    </source>
</evidence>
<dbReference type="Pfam" id="PF00206">
    <property type="entry name" value="Lyase_1"/>
    <property type="match status" value="1"/>
</dbReference>
<dbReference type="SUPFAM" id="SSF48557">
    <property type="entry name" value="L-aspartase-like"/>
    <property type="match status" value="1"/>
</dbReference>
<gene>
    <name evidence="14" type="ORF">AMJ74_05250</name>
</gene>
<comment type="similarity">
    <text evidence="3 12">Belongs to the lyase 1 family. Adenylosuccinate lyase subfamily.</text>
</comment>
<reference evidence="14 15" key="1">
    <citation type="journal article" date="2015" name="Microbiome">
        <title>Genomic resolution of linkages in carbon, nitrogen, and sulfur cycling among widespread estuary sediment bacteria.</title>
        <authorList>
            <person name="Baker B.J."/>
            <person name="Lazar C.S."/>
            <person name="Teske A.P."/>
            <person name="Dick G.J."/>
        </authorList>
    </citation>
    <scope>NUCLEOTIDE SEQUENCE [LARGE SCALE GENOMIC DNA]</scope>
    <source>
        <strain evidence="14">SM1_77</strain>
    </source>
</reference>
<dbReference type="CDD" id="cd01360">
    <property type="entry name" value="Adenylsuccinate_lyase_1"/>
    <property type="match status" value="1"/>
</dbReference>
<accession>A0A0S8JUN4</accession>
<evidence type="ECO:0000256" key="12">
    <source>
        <dbReference type="RuleBase" id="RU361172"/>
    </source>
</evidence>
<comment type="pathway">
    <text evidence="2 12">Purine metabolism; AMP biosynthesis via de novo pathway; AMP from IMP: step 2/2.</text>
</comment>
<dbReference type="Proteomes" id="UP000050975">
    <property type="component" value="Unassembled WGS sequence"/>
</dbReference>
<dbReference type="InterPro" id="IPR024083">
    <property type="entry name" value="Fumarase/histidase_N"/>
</dbReference>
<dbReference type="PRINTS" id="PR00149">
    <property type="entry name" value="FUMRATELYASE"/>
</dbReference>
<organism evidence="14 15">
    <name type="scientific">candidate division WOR_3 bacterium SM1_77</name>
    <dbReference type="NCBI Taxonomy" id="1703778"/>
    <lineage>
        <taxon>Bacteria</taxon>
        <taxon>Bacteria division WOR-3</taxon>
    </lineage>
</organism>
<evidence type="ECO:0000256" key="4">
    <source>
        <dbReference type="ARBA" id="ARBA00012339"/>
    </source>
</evidence>
<dbReference type="FunFam" id="1.20.200.10:FF:000008">
    <property type="entry name" value="Adenylosuccinate lyase"/>
    <property type="match status" value="1"/>
</dbReference>
<dbReference type="Gene3D" id="1.10.275.10">
    <property type="entry name" value="Fumarase/aspartase (N-terminal domain)"/>
    <property type="match status" value="1"/>
</dbReference>
<dbReference type="GO" id="GO:0070626">
    <property type="term" value="F:(S)-2-(5-amino-1-(5-phospho-D-ribosyl)imidazole-4-carboxamido) succinate lyase (fumarate-forming) activity"/>
    <property type="evidence" value="ECO:0007669"/>
    <property type="project" value="TreeGrafter"/>
</dbReference>
<protein>
    <recommendedName>
        <fullName evidence="5 11">Adenylosuccinate lyase</fullName>
        <shortName evidence="12">ASL</shortName>
        <ecNumber evidence="4 11">4.3.2.2</ecNumber>
    </recommendedName>
    <alternativeName>
        <fullName evidence="9 12">Adenylosuccinase</fullName>
    </alternativeName>
</protein>
<evidence type="ECO:0000313" key="14">
    <source>
        <dbReference type="EMBL" id="KPL13433.1"/>
    </source>
</evidence>